<proteinExistence type="predicted"/>
<sequence length="71" mass="7902">MASSTTATSNTSKKSARKSTPSSRRVWTPEEELTLVDGLKELCVNGWRGDNGTFKHGYFYEIETLHECSSS</sequence>
<comment type="caution">
    <text evidence="2">The sequence shown here is derived from an EMBL/GenBank/DDBJ whole genome shotgun (WGS) entry which is preliminary data.</text>
</comment>
<evidence type="ECO:0000256" key="1">
    <source>
        <dbReference type="SAM" id="MobiDB-lite"/>
    </source>
</evidence>
<evidence type="ECO:0000313" key="3">
    <source>
        <dbReference type="Proteomes" id="UP001371456"/>
    </source>
</evidence>
<protein>
    <submittedName>
        <fullName evidence="2">Uncharacterized protein</fullName>
    </submittedName>
</protein>
<feature type="region of interest" description="Disordered" evidence="1">
    <location>
        <begin position="1"/>
        <end position="27"/>
    </location>
</feature>
<dbReference type="Proteomes" id="UP001371456">
    <property type="component" value="Unassembled WGS sequence"/>
</dbReference>
<keyword evidence="3" id="KW-1185">Reference proteome</keyword>
<reference evidence="2 3" key="1">
    <citation type="submission" date="2024-02" db="EMBL/GenBank/DDBJ databases">
        <title>de novo genome assembly of Solanum bulbocastanum strain 11H21.</title>
        <authorList>
            <person name="Hosaka A.J."/>
        </authorList>
    </citation>
    <scope>NUCLEOTIDE SEQUENCE [LARGE SCALE GENOMIC DNA]</scope>
    <source>
        <tissue evidence="2">Young leaves</tissue>
    </source>
</reference>
<accession>A0AAN8U9Z3</accession>
<dbReference type="EMBL" id="JBANQN010000001">
    <property type="protein sequence ID" value="KAK6804893.1"/>
    <property type="molecule type" value="Genomic_DNA"/>
</dbReference>
<name>A0AAN8U9Z3_SOLBU</name>
<gene>
    <name evidence="2" type="ORF">RDI58_002677</name>
</gene>
<dbReference type="AlphaFoldDB" id="A0AAN8U9Z3"/>
<feature type="compositionally biased region" description="Low complexity" evidence="1">
    <location>
        <begin position="1"/>
        <end position="13"/>
    </location>
</feature>
<evidence type="ECO:0000313" key="2">
    <source>
        <dbReference type="EMBL" id="KAK6804893.1"/>
    </source>
</evidence>
<organism evidence="2 3">
    <name type="scientific">Solanum bulbocastanum</name>
    <name type="common">Wild potato</name>
    <dbReference type="NCBI Taxonomy" id="147425"/>
    <lineage>
        <taxon>Eukaryota</taxon>
        <taxon>Viridiplantae</taxon>
        <taxon>Streptophyta</taxon>
        <taxon>Embryophyta</taxon>
        <taxon>Tracheophyta</taxon>
        <taxon>Spermatophyta</taxon>
        <taxon>Magnoliopsida</taxon>
        <taxon>eudicotyledons</taxon>
        <taxon>Gunneridae</taxon>
        <taxon>Pentapetalae</taxon>
        <taxon>asterids</taxon>
        <taxon>lamiids</taxon>
        <taxon>Solanales</taxon>
        <taxon>Solanaceae</taxon>
        <taxon>Solanoideae</taxon>
        <taxon>Solaneae</taxon>
        <taxon>Solanum</taxon>
    </lineage>
</organism>